<evidence type="ECO:0000313" key="2">
    <source>
        <dbReference type="EMBL" id="TAJ43632.1"/>
    </source>
</evidence>
<sequence>MPDDTTVRDMLFEVACDVKWIRESLDEIKETHDELEERVRELEGWRREHAGTEHRPRLNIGALLLRLFGL</sequence>
<feature type="coiled-coil region" evidence="1">
    <location>
        <begin position="18"/>
        <end position="48"/>
    </location>
</feature>
<evidence type="ECO:0000313" key="3">
    <source>
        <dbReference type="Proteomes" id="UP000292580"/>
    </source>
</evidence>
<keyword evidence="1" id="KW-0175">Coiled coil</keyword>
<dbReference type="RefSeq" id="WP_130647406.1">
    <property type="nucleotide sequence ID" value="NZ_PGCL01000004.1"/>
</dbReference>
<proteinExistence type="predicted"/>
<gene>
    <name evidence="2" type="ORF">CUJ86_09810</name>
</gene>
<dbReference type="Proteomes" id="UP000292580">
    <property type="component" value="Unassembled WGS sequence"/>
</dbReference>
<reference evidence="2 3" key="1">
    <citation type="submission" date="2017-11" db="EMBL/GenBank/DDBJ databases">
        <title>Isolation and Characterization of Methanofollis Species from Methane Seep Offshore SW Taiwan.</title>
        <authorList>
            <person name="Teng N.-H."/>
            <person name="Lai M.-C."/>
            <person name="Chen S.-C."/>
        </authorList>
    </citation>
    <scope>NUCLEOTIDE SEQUENCE [LARGE SCALE GENOMIC DNA]</scope>
    <source>
        <strain evidence="2 3">FWC-SCC2</strain>
    </source>
</reference>
<dbReference type="AlphaFoldDB" id="A0A483CX30"/>
<name>A0A483CX30_9EURY</name>
<dbReference type="OrthoDB" id="112065at2157"/>
<organism evidence="2 3">
    <name type="scientific">Methanofollis fontis</name>
    <dbReference type="NCBI Taxonomy" id="2052832"/>
    <lineage>
        <taxon>Archaea</taxon>
        <taxon>Methanobacteriati</taxon>
        <taxon>Methanobacteriota</taxon>
        <taxon>Stenosarchaea group</taxon>
        <taxon>Methanomicrobia</taxon>
        <taxon>Methanomicrobiales</taxon>
        <taxon>Methanomicrobiaceae</taxon>
        <taxon>Methanofollis</taxon>
    </lineage>
</organism>
<dbReference type="EMBL" id="PGCL01000004">
    <property type="protein sequence ID" value="TAJ43632.1"/>
    <property type="molecule type" value="Genomic_DNA"/>
</dbReference>
<keyword evidence="3" id="KW-1185">Reference proteome</keyword>
<protein>
    <submittedName>
        <fullName evidence="2">Uncharacterized protein</fullName>
    </submittedName>
</protein>
<evidence type="ECO:0000256" key="1">
    <source>
        <dbReference type="SAM" id="Coils"/>
    </source>
</evidence>
<accession>A0A483CX30</accession>
<comment type="caution">
    <text evidence="2">The sequence shown here is derived from an EMBL/GenBank/DDBJ whole genome shotgun (WGS) entry which is preliminary data.</text>
</comment>